<keyword evidence="2" id="KW-0285">Flavoprotein</keyword>
<dbReference type="Gene3D" id="3.50.50.60">
    <property type="entry name" value="FAD/NAD(P)-binding domain"/>
    <property type="match status" value="1"/>
</dbReference>
<dbReference type="AlphaFoldDB" id="A0A9Q9MCC7"/>
<dbReference type="PANTHER" id="PTHR43004:SF19">
    <property type="entry name" value="BINDING MONOOXYGENASE, PUTATIVE (JCVI)-RELATED"/>
    <property type="match status" value="1"/>
</dbReference>
<dbReference type="OrthoDB" id="3647401at2"/>
<evidence type="ECO:0000259" key="4">
    <source>
        <dbReference type="Pfam" id="PF01494"/>
    </source>
</evidence>
<dbReference type="EMBL" id="CP073767">
    <property type="protein sequence ID" value="UWZ50784.1"/>
    <property type="molecule type" value="Genomic_DNA"/>
</dbReference>
<name>A0A9Q9MCC7_9ACTN</name>
<dbReference type="Gene3D" id="3.30.70.2450">
    <property type="match status" value="1"/>
</dbReference>
<dbReference type="RefSeq" id="WP_033358195.1">
    <property type="nucleotide sequence ID" value="NZ_CP073767.1"/>
</dbReference>
<evidence type="ECO:0000313" key="6">
    <source>
        <dbReference type="Proteomes" id="UP001058003"/>
    </source>
</evidence>
<comment type="cofactor">
    <cofactor evidence="1">
        <name>FAD</name>
        <dbReference type="ChEBI" id="CHEBI:57692"/>
    </cofactor>
</comment>
<proteinExistence type="predicted"/>
<dbReference type="SUPFAM" id="SSF51905">
    <property type="entry name" value="FAD/NAD(P)-binding domain"/>
    <property type="match status" value="1"/>
</dbReference>
<dbReference type="PRINTS" id="PR00420">
    <property type="entry name" value="RNGMNOXGNASE"/>
</dbReference>
<organism evidence="5 6">
    <name type="scientific">Dactylosporangium aurantiacum</name>
    <dbReference type="NCBI Taxonomy" id="35754"/>
    <lineage>
        <taxon>Bacteria</taxon>
        <taxon>Bacillati</taxon>
        <taxon>Actinomycetota</taxon>
        <taxon>Actinomycetes</taxon>
        <taxon>Micromonosporales</taxon>
        <taxon>Micromonosporaceae</taxon>
        <taxon>Dactylosporangium</taxon>
    </lineage>
</organism>
<dbReference type="GO" id="GO:0016709">
    <property type="term" value="F:oxidoreductase activity, acting on paired donors, with incorporation or reduction of molecular oxygen, NAD(P)H as one donor, and incorporation of one atom of oxygen"/>
    <property type="evidence" value="ECO:0007669"/>
    <property type="project" value="UniProtKB-ARBA"/>
</dbReference>
<dbReference type="KEGG" id="daur:Daura_28660"/>
<keyword evidence="6" id="KW-1185">Reference proteome</keyword>
<evidence type="ECO:0000256" key="2">
    <source>
        <dbReference type="ARBA" id="ARBA00022630"/>
    </source>
</evidence>
<evidence type="ECO:0000313" key="5">
    <source>
        <dbReference type="EMBL" id="UWZ50784.1"/>
    </source>
</evidence>
<dbReference type="InterPro" id="IPR036188">
    <property type="entry name" value="FAD/NAD-bd_sf"/>
</dbReference>
<protein>
    <submittedName>
        <fullName evidence="5">FAD-dependent monooxygenase</fullName>
    </submittedName>
</protein>
<dbReference type="Pfam" id="PF01494">
    <property type="entry name" value="FAD_binding_3"/>
    <property type="match status" value="1"/>
</dbReference>
<dbReference type="Pfam" id="PF21274">
    <property type="entry name" value="Rng_hyd_C"/>
    <property type="match status" value="1"/>
</dbReference>
<dbReference type="GO" id="GO:0071949">
    <property type="term" value="F:FAD binding"/>
    <property type="evidence" value="ECO:0007669"/>
    <property type="project" value="InterPro"/>
</dbReference>
<dbReference type="Gene3D" id="3.40.30.120">
    <property type="match status" value="1"/>
</dbReference>
<gene>
    <name evidence="5" type="ORF">Daura_28660</name>
</gene>
<keyword evidence="5" id="KW-0503">Monooxygenase</keyword>
<reference evidence="5" key="1">
    <citation type="submission" date="2021-04" db="EMBL/GenBank/DDBJ databases">
        <title>Dactylosporangium aurantiacum NRRL B-8018 full assembly.</title>
        <authorList>
            <person name="Hartkoorn R.C."/>
            <person name="Beaudoing E."/>
            <person name="Hot D."/>
        </authorList>
    </citation>
    <scope>NUCLEOTIDE SEQUENCE</scope>
    <source>
        <strain evidence="5">NRRL B-8018</strain>
    </source>
</reference>
<accession>A0A9Q9MCC7</accession>
<dbReference type="Proteomes" id="UP001058003">
    <property type="component" value="Chromosome"/>
</dbReference>
<keyword evidence="3" id="KW-0274">FAD</keyword>
<dbReference type="PANTHER" id="PTHR43004">
    <property type="entry name" value="TRK SYSTEM POTASSIUM UPTAKE PROTEIN"/>
    <property type="match status" value="1"/>
</dbReference>
<evidence type="ECO:0000256" key="1">
    <source>
        <dbReference type="ARBA" id="ARBA00001974"/>
    </source>
</evidence>
<evidence type="ECO:0000256" key="3">
    <source>
        <dbReference type="ARBA" id="ARBA00022827"/>
    </source>
</evidence>
<dbReference type="InterPro" id="IPR050641">
    <property type="entry name" value="RIFMO-like"/>
</dbReference>
<feature type="domain" description="FAD-binding" evidence="4">
    <location>
        <begin position="12"/>
        <end position="341"/>
    </location>
</feature>
<keyword evidence="5" id="KW-0560">Oxidoreductase</keyword>
<sequence length="512" mass="54644">MSAVRARGGVVDYDVIVVGAGPVGLMLAAELRLGGVTVAVLERLEQPSGESRGLGFTARAAEIFDQRGVLDRLGAVETSPMGHFGGVPMDYTLIEGGHFGVRGVPQHRIEQALAEWAVELGVALLRGRDVVDIEPDEAGVTVVTDARDLEVFTAGYLVCCDGGRSTLRRMAGFDFPGTDATREMYLADVAGANIRPRFIGERTDAGMVMSAPLGEGLDRIIVCEDGRKPTGRSAPSWTEVADAWQRITGESLHGANARWVSAFTDTTRLVSQYRRGRVLIAGDAAHVHLPAGGQGLSLGVQDAANLGWKLAATIRGWAPEGLLDTYHSERHPVAARVLRNTLAQGTLYLTGAHMEPMREIMRELIAQPSVVRLLSGMVSGLDIRYDMPYATGADEPVWLGRRMPHRTLGRTDGDADGGQVRVPDLLRHGRGVLIDTTGDDAVAAAAARWAGRVDLVRGEWAPAPDGVEPAPKAVLLRPDGYIAWVPGAGELSQALTAWFGADDAGRPSGRHD</sequence>
<dbReference type="InterPro" id="IPR002938">
    <property type="entry name" value="FAD-bd"/>
</dbReference>